<keyword evidence="7" id="KW-0472">Membrane</keyword>
<dbReference type="EMBL" id="JABVEC010000015">
    <property type="protein sequence ID" value="MBC6467933.1"/>
    <property type="molecule type" value="Genomic_DNA"/>
</dbReference>
<comment type="caution">
    <text evidence="12">The sequence shown here is derived from an EMBL/GenBank/DDBJ whole genome shotgun (WGS) entry which is preliminary data.</text>
</comment>
<dbReference type="PROSITE" id="PS50893">
    <property type="entry name" value="ABC_TRANSPORTER_2"/>
    <property type="match status" value="1"/>
</dbReference>
<dbReference type="InterPro" id="IPR003439">
    <property type="entry name" value="ABC_transporter-like_ATP-bd"/>
</dbReference>
<dbReference type="InterPro" id="IPR005894">
    <property type="entry name" value="DrrA"/>
</dbReference>
<dbReference type="GO" id="GO:0005524">
    <property type="term" value="F:ATP binding"/>
    <property type="evidence" value="ECO:0007669"/>
    <property type="project" value="UniProtKB-KW"/>
</dbReference>
<feature type="domain" description="ABC transporter" evidence="11">
    <location>
        <begin position="3"/>
        <end position="233"/>
    </location>
</feature>
<dbReference type="InterPro" id="IPR003593">
    <property type="entry name" value="AAA+_ATPase"/>
</dbReference>
<evidence type="ECO:0000256" key="1">
    <source>
        <dbReference type="ARBA" id="ARBA00004413"/>
    </source>
</evidence>
<organism evidence="12 13">
    <name type="scientific">Actinomadura alba</name>
    <dbReference type="NCBI Taxonomy" id="406431"/>
    <lineage>
        <taxon>Bacteria</taxon>
        <taxon>Bacillati</taxon>
        <taxon>Actinomycetota</taxon>
        <taxon>Actinomycetes</taxon>
        <taxon>Streptosporangiales</taxon>
        <taxon>Thermomonosporaceae</taxon>
        <taxon>Actinomadura</taxon>
    </lineage>
</organism>
<gene>
    <name evidence="12" type="ORF">HKK74_20895</name>
</gene>
<evidence type="ECO:0000256" key="10">
    <source>
        <dbReference type="SAM" id="MobiDB-lite"/>
    </source>
</evidence>
<name>A0ABR7LSV9_9ACTN</name>
<keyword evidence="6" id="KW-1278">Translocase</keyword>
<evidence type="ECO:0000256" key="8">
    <source>
        <dbReference type="ARBA" id="ARBA00023251"/>
    </source>
</evidence>
<dbReference type="Pfam" id="PF00005">
    <property type="entry name" value="ABC_tran"/>
    <property type="match status" value="1"/>
</dbReference>
<keyword evidence="3" id="KW-1003">Cell membrane</keyword>
<keyword evidence="5 12" id="KW-0067">ATP-binding</keyword>
<evidence type="ECO:0000256" key="3">
    <source>
        <dbReference type="ARBA" id="ARBA00022475"/>
    </source>
</evidence>
<evidence type="ECO:0000256" key="2">
    <source>
        <dbReference type="ARBA" id="ARBA00022448"/>
    </source>
</evidence>
<comment type="similarity">
    <text evidence="9">Belongs to the ABC transporter superfamily. Drug exporter-1 (DrugE1) (TC 3.A.1.105) family.</text>
</comment>
<dbReference type="PANTHER" id="PTHR42711:SF19">
    <property type="entry name" value="DOXORUBICIN RESISTANCE ATP-BINDING PROTEIN DRRA"/>
    <property type="match status" value="1"/>
</dbReference>
<accession>A0ABR7LSV9</accession>
<dbReference type="InterPro" id="IPR017871">
    <property type="entry name" value="ABC_transporter-like_CS"/>
</dbReference>
<feature type="region of interest" description="Disordered" evidence="10">
    <location>
        <begin position="309"/>
        <end position="336"/>
    </location>
</feature>
<dbReference type="InterPro" id="IPR027417">
    <property type="entry name" value="P-loop_NTPase"/>
</dbReference>
<dbReference type="Proteomes" id="UP000805614">
    <property type="component" value="Unassembled WGS sequence"/>
</dbReference>
<dbReference type="PANTHER" id="PTHR42711">
    <property type="entry name" value="ABC TRANSPORTER ATP-BINDING PROTEIN"/>
    <property type="match status" value="1"/>
</dbReference>
<evidence type="ECO:0000256" key="4">
    <source>
        <dbReference type="ARBA" id="ARBA00022741"/>
    </source>
</evidence>
<proteinExistence type="inferred from homology"/>
<comment type="subcellular location">
    <subcellularLocation>
        <location evidence="1">Cell membrane</location>
        <topology evidence="1">Peripheral membrane protein</topology>
        <orientation evidence="1">Cytoplasmic side</orientation>
    </subcellularLocation>
</comment>
<evidence type="ECO:0000256" key="7">
    <source>
        <dbReference type="ARBA" id="ARBA00023136"/>
    </source>
</evidence>
<dbReference type="SMART" id="SM00382">
    <property type="entry name" value="AAA"/>
    <property type="match status" value="1"/>
</dbReference>
<keyword evidence="8" id="KW-0046">Antibiotic resistance</keyword>
<dbReference type="Gene3D" id="3.40.50.300">
    <property type="entry name" value="P-loop containing nucleotide triphosphate hydrolases"/>
    <property type="match status" value="1"/>
</dbReference>
<sequence length="336" mass="35717">MIVEVTGLRKAFGSTVVLDGIDLGVAEGSVFALLGPNGAGKTTTVRILTTLSRPDAGRVTIAGHDVVREPARVRGVISLTGQSAAVDDEQTGRENLVMIGRLMHLGRPGARRRAVELLERFDLVDAMDRRVKTYSGGMRRRLDLAMSLVATPRLIFLDEPTTGLDPASRTTMWEAIRELARTGTTIVLTTQYLEEADRLADRIMLIDGGKVAASGTADSLKAQVGGDRLDLGFDDDADLARAAGLYGGIGALADRHRLVLGIPSDGSAAHLHLVLDDLRAAGIPVARVTSHRPTLDDVFMTLTQAHRPDGRATTAAHATTTDADAITPLHAEGTLK</sequence>
<evidence type="ECO:0000256" key="5">
    <source>
        <dbReference type="ARBA" id="ARBA00022840"/>
    </source>
</evidence>
<dbReference type="InterPro" id="IPR050763">
    <property type="entry name" value="ABC_transporter_ATP-binding"/>
</dbReference>
<dbReference type="SUPFAM" id="SSF52540">
    <property type="entry name" value="P-loop containing nucleoside triphosphate hydrolases"/>
    <property type="match status" value="1"/>
</dbReference>
<reference evidence="12 13" key="1">
    <citation type="submission" date="2020-06" db="EMBL/GenBank/DDBJ databases">
        <title>Actinomadura xiongansis sp. nov., isolated from soil of Baiyangdian.</title>
        <authorList>
            <person name="Zhang X."/>
        </authorList>
    </citation>
    <scope>NUCLEOTIDE SEQUENCE [LARGE SCALE GENOMIC DNA]</scope>
    <source>
        <strain evidence="12 13">HBUM206468</strain>
    </source>
</reference>
<evidence type="ECO:0000256" key="9">
    <source>
        <dbReference type="ARBA" id="ARBA00049985"/>
    </source>
</evidence>
<dbReference type="PROSITE" id="PS00211">
    <property type="entry name" value="ABC_TRANSPORTER_1"/>
    <property type="match status" value="1"/>
</dbReference>
<keyword evidence="13" id="KW-1185">Reference proteome</keyword>
<evidence type="ECO:0000256" key="6">
    <source>
        <dbReference type="ARBA" id="ARBA00022967"/>
    </source>
</evidence>
<protein>
    <submittedName>
        <fullName evidence="12">ATP-binding cassette domain-containing protein</fullName>
    </submittedName>
</protein>
<evidence type="ECO:0000313" key="12">
    <source>
        <dbReference type="EMBL" id="MBC6467933.1"/>
    </source>
</evidence>
<evidence type="ECO:0000259" key="11">
    <source>
        <dbReference type="PROSITE" id="PS50893"/>
    </source>
</evidence>
<keyword evidence="4" id="KW-0547">Nucleotide-binding</keyword>
<dbReference type="NCBIfam" id="TIGR01188">
    <property type="entry name" value="drrA"/>
    <property type="match status" value="1"/>
</dbReference>
<evidence type="ECO:0000313" key="13">
    <source>
        <dbReference type="Proteomes" id="UP000805614"/>
    </source>
</evidence>
<keyword evidence="2" id="KW-0813">Transport</keyword>
<feature type="compositionally biased region" description="Low complexity" evidence="10">
    <location>
        <begin position="312"/>
        <end position="327"/>
    </location>
</feature>